<evidence type="ECO:0000313" key="4">
    <source>
        <dbReference type="EMBL" id="AKV74342.1"/>
    </source>
</evidence>
<organism evidence="3 9">
    <name type="scientific">Metallosphaera sedula</name>
    <dbReference type="NCBI Taxonomy" id="43687"/>
    <lineage>
        <taxon>Archaea</taxon>
        <taxon>Thermoproteota</taxon>
        <taxon>Thermoprotei</taxon>
        <taxon>Sulfolobales</taxon>
        <taxon>Sulfolobaceae</taxon>
        <taxon>Metallosphaera</taxon>
    </lineage>
</organism>
<feature type="compositionally biased region" description="Low complexity" evidence="1">
    <location>
        <begin position="64"/>
        <end position="74"/>
    </location>
</feature>
<dbReference type="EMBL" id="CP012175">
    <property type="protein sequence ID" value="AKV81078.1"/>
    <property type="molecule type" value="Genomic_DNA"/>
</dbReference>
<accession>A0A088E6U3</accession>
<evidence type="ECO:0000313" key="3">
    <source>
        <dbReference type="EMBL" id="AIM27472.1"/>
    </source>
</evidence>
<dbReference type="EMBL" id="CP012174">
    <property type="protein sequence ID" value="AKV78833.1"/>
    <property type="molecule type" value="Genomic_DNA"/>
</dbReference>
<evidence type="ECO:0000313" key="12">
    <source>
        <dbReference type="Proteomes" id="UP000062398"/>
    </source>
</evidence>
<proteinExistence type="predicted"/>
<gene>
    <name evidence="3" type="ORF">HA72_1329</name>
    <name evidence="4" type="ORF">MsedA_1347</name>
    <name evidence="5" type="ORF">MsedB_1349</name>
    <name evidence="6" type="ORF">MsedC_1347</name>
    <name evidence="7" type="ORF">MsedD_1348</name>
    <name evidence="8" type="ORF">MsedE_1353</name>
</gene>
<evidence type="ECO:0000313" key="7">
    <source>
        <dbReference type="EMBL" id="AKV81078.1"/>
    </source>
</evidence>
<dbReference type="EMBL" id="CP012172">
    <property type="protein sequence ID" value="AKV74342.1"/>
    <property type="molecule type" value="Genomic_DNA"/>
</dbReference>
<dbReference type="Proteomes" id="UP000056255">
    <property type="component" value="Chromosome"/>
</dbReference>
<dbReference type="Pfam" id="PF24151">
    <property type="entry name" value="ArlX"/>
    <property type="match status" value="1"/>
</dbReference>
<dbReference type="GeneID" id="91755828"/>
<dbReference type="Proteomes" id="UP000068832">
    <property type="component" value="Chromosome"/>
</dbReference>
<dbReference type="EMBL" id="CP012173">
    <property type="protein sequence ID" value="AKV76581.1"/>
    <property type="molecule type" value="Genomic_DNA"/>
</dbReference>
<evidence type="ECO:0000313" key="10">
    <source>
        <dbReference type="Proteomes" id="UP000056255"/>
    </source>
</evidence>
<protein>
    <submittedName>
        <fullName evidence="3">Uncharacterized protein</fullName>
    </submittedName>
</protein>
<dbReference type="AlphaFoldDB" id="A0A088E6U3"/>
<reference evidence="8 10" key="3">
    <citation type="submission" date="2015-07" db="EMBL/GenBank/DDBJ databases">
        <title>Physiological, transcriptional responses and genome re-sequencing of acid resistant extremely thermoacidophilic Metallosphaera sedula SARC-M1.</title>
        <authorList>
            <person name="Ai C."/>
            <person name="McCarthy S."/>
            <person name="Eckrich V."/>
            <person name="Rudrappa D."/>
            <person name="Qiu G."/>
            <person name="Blum P."/>
        </authorList>
    </citation>
    <scope>NUCLEOTIDE SEQUENCE [LARGE SCALE GENOMIC DNA]</scope>
    <source>
        <strain evidence="8 10">SARC-M1</strain>
    </source>
</reference>
<feature type="transmembrane region" description="Helical" evidence="2">
    <location>
        <begin position="6"/>
        <end position="32"/>
    </location>
</feature>
<evidence type="ECO:0000313" key="13">
    <source>
        <dbReference type="Proteomes" id="UP000062475"/>
    </source>
</evidence>
<dbReference type="OMA" id="CVLLEIM"/>
<dbReference type="EMBL" id="CP012176">
    <property type="protein sequence ID" value="AKV83316.1"/>
    <property type="molecule type" value="Genomic_DNA"/>
</dbReference>
<keyword evidence="2" id="KW-0812">Transmembrane</keyword>
<evidence type="ECO:0000313" key="11">
    <source>
        <dbReference type="Proteomes" id="UP000061362"/>
    </source>
</evidence>
<dbReference type="Proteomes" id="UP000029084">
    <property type="component" value="Chromosome"/>
</dbReference>
<dbReference type="Proteomes" id="UP000061362">
    <property type="component" value="Chromosome"/>
</dbReference>
<dbReference type="Proteomes" id="UP000062475">
    <property type="component" value="Chromosome"/>
</dbReference>
<reference evidence="3 9" key="1">
    <citation type="journal article" date="2014" name="J. Bacteriol.">
        <title>Role of an Archaeal PitA Transporter in the Copper and Arsenic Resistance of Metallosphaera sedula, an Extreme Thermoacidophile.</title>
        <authorList>
            <person name="McCarthy S."/>
            <person name="Ai C."/>
            <person name="Wheaton G."/>
            <person name="Tevatia R."/>
            <person name="Eckrich V."/>
            <person name="Kelly R."/>
            <person name="Blum P."/>
        </authorList>
    </citation>
    <scope>NUCLEOTIDE SEQUENCE [LARGE SCALE GENOMIC DNA]</scope>
    <source>
        <strain evidence="3 9">CuR1</strain>
    </source>
</reference>
<evidence type="ECO:0000256" key="1">
    <source>
        <dbReference type="SAM" id="MobiDB-lite"/>
    </source>
</evidence>
<dbReference type="Proteomes" id="UP000062398">
    <property type="component" value="Chromosome"/>
</dbReference>
<keyword evidence="2" id="KW-0472">Membrane</keyword>
<keyword evidence="2" id="KW-1133">Transmembrane helix</keyword>
<evidence type="ECO:0000313" key="14">
    <source>
        <dbReference type="Proteomes" id="UP000068832"/>
    </source>
</evidence>
<evidence type="ECO:0000313" key="6">
    <source>
        <dbReference type="EMBL" id="AKV78833.1"/>
    </source>
</evidence>
<evidence type="ECO:0000313" key="5">
    <source>
        <dbReference type="EMBL" id="AKV76581.1"/>
    </source>
</evidence>
<dbReference type="RefSeq" id="WP_012021274.1">
    <property type="nucleotide sequence ID" value="NZ_AP019770.1"/>
</dbReference>
<evidence type="ECO:0000256" key="2">
    <source>
        <dbReference type="SAM" id="Phobius"/>
    </source>
</evidence>
<sequence length="269" mass="29807">MTDLFSSQFFIVFFSVGVPLSIFFVLLFFFVLRPGRINFRRPTGTNSSAQSAIPSPIPPPPQQPTQTSTPQPQQDISKITSRVDKMEADLAKMISDTSTELRQSVENLGKNLEDLALAIKATKSDAESPFNLIQLNEQDPKTSRDSVDAKFTGLNIPNSSSSITQDISQNELPNINLKKLIQLSILLAILDYDKVKIRALLNLGLISPQDLEMISKIEDIIHKNRPKVDAAELALIAYDIAKSYNSVDSELVKFMSVLIGDGNGRRDNQ</sequence>
<dbReference type="EMBL" id="CP008822">
    <property type="protein sequence ID" value="AIM27472.1"/>
    <property type="molecule type" value="Genomic_DNA"/>
</dbReference>
<reference evidence="11 12" key="2">
    <citation type="journal article" date="2015" name="Genome Announc.">
        <title>Complete Genome Sequences of Evolved Arsenate-Resistant Metallosphaera sedula Strains.</title>
        <authorList>
            <person name="Ai C."/>
            <person name="McCarthy S."/>
            <person name="Schackwitz W."/>
            <person name="Martin J."/>
            <person name="Lipzen A."/>
            <person name="Blum P."/>
        </authorList>
    </citation>
    <scope>NUCLEOTIDE SEQUENCE [LARGE SCALE GENOMIC DNA]</scope>
    <source>
        <strain evidence="6 12">ARS120-1</strain>
        <strain evidence="7 11">ARS120-2</strain>
        <strain evidence="4 14">ARS50-1</strain>
        <strain evidence="5 13">ARS50-2</strain>
    </source>
</reference>
<dbReference type="OrthoDB" id="381811at2157"/>
<dbReference type="PATRIC" id="fig|43687.5.peg.1451"/>
<feature type="region of interest" description="Disordered" evidence="1">
    <location>
        <begin position="42"/>
        <end position="76"/>
    </location>
</feature>
<name>A0A088E6U3_9CREN</name>
<evidence type="ECO:0000313" key="8">
    <source>
        <dbReference type="EMBL" id="AKV83316.1"/>
    </source>
</evidence>
<evidence type="ECO:0000313" key="9">
    <source>
        <dbReference type="Proteomes" id="UP000029084"/>
    </source>
</evidence>
<dbReference type="InterPro" id="IPR056538">
    <property type="entry name" value="ArlX"/>
</dbReference>